<dbReference type="RefSeq" id="WP_346762845.1">
    <property type="nucleotide sequence ID" value="NZ_JAUJEB010000021.1"/>
</dbReference>
<dbReference type="CDD" id="cd00712">
    <property type="entry name" value="AsnB"/>
    <property type="match status" value="1"/>
</dbReference>
<sequence>MCGISGIYNWESENQVDRNVLVEMTNTLYHRGPDDSAFYIHKNLGFGFRRLSIIDLINGKQPFFSPDRSVILICNGEIFNYKELRKELIAKGHVFTSDCDVEVILYLYLEYGVGLLNKLNGQFAFALFDANKQELFLARDHFGICPLFYSVSENAFLFGSEIKAILKYPYITKNVDLTGLDQVFSFPANVCPTTLFEGIKSLKPGHYAVVKNKQVRIEEYWDLEYPDKSQPTSTKPETYYVEQLEELLLQSVKYRLNADVPVGFYLSGGLDSSVIGSLIRHVQGESSRSFSICFPEKEDQGINERKFQRIMSGYLKSEHKEIEFNWLEIDKKLNDVIYFSEAPLKETYNVCSLALSDRVRQEKVKVILSGEGADELFGGYAGYKFDYQRSNTPTDKDLDHLLEDQIRQNLWGDPDFTYERNEYDFKDTKTSLYSNRLNELYESFDCLKQPAIDHSKIKGRHIFHQRSYVDFKLRLAGHLIADHGDRMTLANHVEGRYPFLDVNLVEFVKHLPTDMKLNGMIEKYILKQLAYKYVPEEIISREKFGFVAPGSSQLLKSNSEWVNDIMSYERIKRQGYFNPDNIERLKKLYRRDDFILNPPYDDDLLIIILTFNILLETFGLPSL</sequence>
<keyword evidence="4" id="KW-0547">Nucleotide-binding</keyword>
<dbReference type="InterPro" id="IPR029055">
    <property type="entry name" value="Ntn_hydrolases_N"/>
</dbReference>
<dbReference type="SUPFAM" id="SSF56235">
    <property type="entry name" value="N-terminal nucleophile aminohydrolases (Ntn hydrolases)"/>
    <property type="match status" value="1"/>
</dbReference>
<accession>A0ABT8LKI1</accession>
<dbReference type="PROSITE" id="PS51278">
    <property type="entry name" value="GATASE_TYPE_2"/>
    <property type="match status" value="1"/>
</dbReference>
<evidence type="ECO:0000256" key="4">
    <source>
        <dbReference type="ARBA" id="ARBA00022741"/>
    </source>
</evidence>
<dbReference type="Pfam" id="PF13537">
    <property type="entry name" value="GATase_7"/>
    <property type="match status" value="1"/>
</dbReference>
<dbReference type="NCBIfam" id="TIGR01536">
    <property type="entry name" value="asn_synth_AEB"/>
    <property type="match status" value="1"/>
</dbReference>
<dbReference type="PANTHER" id="PTHR43284:SF1">
    <property type="entry name" value="ASPARAGINE SYNTHETASE"/>
    <property type="match status" value="1"/>
</dbReference>
<proteinExistence type="inferred from homology"/>
<dbReference type="Pfam" id="PF00733">
    <property type="entry name" value="Asn_synthase"/>
    <property type="match status" value="1"/>
</dbReference>
<dbReference type="Gene3D" id="3.60.20.10">
    <property type="entry name" value="Glutamine Phosphoribosylpyrophosphate, subunit 1, domain 1"/>
    <property type="match status" value="1"/>
</dbReference>
<dbReference type="PANTHER" id="PTHR43284">
    <property type="entry name" value="ASPARAGINE SYNTHETASE (GLUTAMINE-HYDROLYZING)"/>
    <property type="match status" value="1"/>
</dbReference>
<comment type="pathway">
    <text evidence="1">Amino-acid biosynthesis; L-asparagine biosynthesis; L-asparagine from L-aspartate (L-Gln route): step 1/1.</text>
</comment>
<protein>
    <recommendedName>
        <fullName evidence="3">asparagine synthase (glutamine-hydrolyzing)</fullName>
        <ecNumber evidence="3">6.3.5.4</ecNumber>
    </recommendedName>
</protein>
<dbReference type="InterPro" id="IPR017932">
    <property type="entry name" value="GATase_2_dom"/>
</dbReference>
<evidence type="ECO:0000259" key="8">
    <source>
        <dbReference type="PROSITE" id="PS51278"/>
    </source>
</evidence>
<dbReference type="CDD" id="cd01991">
    <property type="entry name" value="Asn_synthase_B_C"/>
    <property type="match status" value="1"/>
</dbReference>
<evidence type="ECO:0000313" key="10">
    <source>
        <dbReference type="Proteomes" id="UP001172083"/>
    </source>
</evidence>
<evidence type="ECO:0000256" key="1">
    <source>
        <dbReference type="ARBA" id="ARBA00005187"/>
    </source>
</evidence>
<evidence type="ECO:0000256" key="3">
    <source>
        <dbReference type="ARBA" id="ARBA00012737"/>
    </source>
</evidence>
<dbReference type="InterPro" id="IPR006426">
    <property type="entry name" value="Asn_synth_AEB"/>
</dbReference>
<dbReference type="EC" id="6.3.5.4" evidence="3"/>
<reference evidence="9" key="1">
    <citation type="submission" date="2023-06" db="EMBL/GenBank/DDBJ databases">
        <title>Genomic of Agaribacillus aureum.</title>
        <authorList>
            <person name="Wang G."/>
        </authorList>
    </citation>
    <scope>NUCLEOTIDE SEQUENCE</scope>
    <source>
        <strain evidence="9">BMA12</strain>
    </source>
</reference>
<dbReference type="InterPro" id="IPR014729">
    <property type="entry name" value="Rossmann-like_a/b/a_fold"/>
</dbReference>
<organism evidence="9 10">
    <name type="scientific">Agaribacillus aureus</name>
    <dbReference type="NCBI Taxonomy" id="3051825"/>
    <lineage>
        <taxon>Bacteria</taxon>
        <taxon>Pseudomonadati</taxon>
        <taxon>Bacteroidota</taxon>
        <taxon>Cytophagia</taxon>
        <taxon>Cytophagales</taxon>
        <taxon>Splendidivirgaceae</taxon>
        <taxon>Agaribacillus</taxon>
    </lineage>
</organism>
<dbReference type="InterPro" id="IPR033738">
    <property type="entry name" value="AsnB_N"/>
</dbReference>
<dbReference type="Proteomes" id="UP001172083">
    <property type="component" value="Unassembled WGS sequence"/>
</dbReference>
<feature type="domain" description="Glutamine amidotransferase type-2" evidence="8">
    <location>
        <begin position="2"/>
        <end position="213"/>
    </location>
</feature>
<keyword evidence="6" id="KW-0315">Glutamine amidotransferase</keyword>
<evidence type="ECO:0000256" key="6">
    <source>
        <dbReference type="ARBA" id="ARBA00022962"/>
    </source>
</evidence>
<comment type="caution">
    <text evidence="9">The sequence shown here is derived from an EMBL/GenBank/DDBJ whole genome shotgun (WGS) entry which is preliminary data.</text>
</comment>
<keyword evidence="5" id="KW-0067">ATP-binding</keyword>
<name>A0ABT8LKI1_9BACT</name>
<dbReference type="InterPro" id="IPR051786">
    <property type="entry name" value="ASN_synthetase/amidase"/>
</dbReference>
<dbReference type="SUPFAM" id="SSF52402">
    <property type="entry name" value="Adenine nucleotide alpha hydrolases-like"/>
    <property type="match status" value="1"/>
</dbReference>
<dbReference type="EMBL" id="JAUJEB010000021">
    <property type="protein sequence ID" value="MDN5217511.1"/>
    <property type="molecule type" value="Genomic_DNA"/>
</dbReference>
<comment type="similarity">
    <text evidence="2">Belongs to the asparagine synthetase family.</text>
</comment>
<evidence type="ECO:0000256" key="7">
    <source>
        <dbReference type="ARBA" id="ARBA00048741"/>
    </source>
</evidence>
<dbReference type="PIRSF" id="PIRSF001589">
    <property type="entry name" value="Asn_synthetase_glu-h"/>
    <property type="match status" value="1"/>
</dbReference>
<dbReference type="Gene3D" id="3.40.50.620">
    <property type="entry name" value="HUPs"/>
    <property type="match status" value="1"/>
</dbReference>
<keyword evidence="10" id="KW-1185">Reference proteome</keyword>
<dbReference type="InterPro" id="IPR001962">
    <property type="entry name" value="Asn_synthase"/>
</dbReference>
<keyword evidence="9" id="KW-0436">Ligase</keyword>
<comment type="catalytic activity">
    <reaction evidence="7">
        <text>L-aspartate + L-glutamine + ATP + H2O = L-asparagine + L-glutamate + AMP + diphosphate + H(+)</text>
        <dbReference type="Rhea" id="RHEA:12228"/>
        <dbReference type="ChEBI" id="CHEBI:15377"/>
        <dbReference type="ChEBI" id="CHEBI:15378"/>
        <dbReference type="ChEBI" id="CHEBI:29985"/>
        <dbReference type="ChEBI" id="CHEBI:29991"/>
        <dbReference type="ChEBI" id="CHEBI:30616"/>
        <dbReference type="ChEBI" id="CHEBI:33019"/>
        <dbReference type="ChEBI" id="CHEBI:58048"/>
        <dbReference type="ChEBI" id="CHEBI:58359"/>
        <dbReference type="ChEBI" id="CHEBI:456215"/>
        <dbReference type="EC" id="6.3.5.4"/>
    </reaction>
</comment>
<evidence type="ECO:0000313" key="9">
    <source>
        <dbReference type="EMBL" id="MDN5217511.1"/>
    </source>
</evidence>
<gene>
    <name evidence="9" type="primary">asnB</name>
    <name evidence="9" type="ORF">QQ020_35895</name>
</gene>
<dbReference type="GO" id="GO:0004066">
    <property type="term" value="F:asparagine synthase (glutamine-hydrolyzing) activity"/>
    <property type="evidence" value="ECO:0007669"/>
    <property type="project" value="UniProtKB-EC"/>
</dbReference>
<evidence type="ECO:0000256" key="5">
    <source>
        <dbReference type="ARBA" id="ARBA00022840"/>
    </source>
</evidence>
<evidence type="ECO:0000256" key="2">
    <source>
        <dbReference type="ARBA" id="ARBA00005752"/>
    </source>
</evidence>